<dbReference type="CDD" id="cd00293">
    <property type="entry name" value="USP-like"/>
    <property type="match status" value="1"/>
</dbReference>
<evidence type="ECO:0000313" key="4">
    <source>
        <dbReference type="Proteomes" id="UP000199534"/>
    </source>
</evidence>
<dbReference type="Proteomes" id="UP000199534">
    <property type="component" value="Unassembled WGS sequence"/>
</dbReference>
<dbReference type="Pfam" id="PF00582">
    <property type="entry name" value="Usp"/>
    <property type="match status" value="1"/>
</dbReference>
<evidence type="ECO:0000259" key="2">
    <source>
        <dbReference type="Pfam" id="PF00582"/>
    </source>
</evidence>
<protein>
    <submittedName>
        <fullName evidence="3">Nucleotide-binding universal stress protein, UspA family</fullName>
    </submittedName>
</protein>
<evidence type="ECO:0000256" key="1">
    <source>
        <dbReference type="ARBA" id="ARBA00008791"/>
    </source>
</evidence>
<dbReference type="AlphaFoldDB" id="A0A1I6FTV1"/>
<dbReference type="InterPro" id="IPR006015">
    <property type="entry name" value="Universal_stress_UspA"/>
</dbReference>
<dbReference type="Gene3D" id="3.40.50.620">
    <property type="entry name" value="HUPs"/>
    <property type="match status" value="2"/>
</dbReference>
<feature type="domain" description="UspA" evidence="2">
    <location>
        <begin position="1"/>
        <end position="146"/>
    </location>
</feature>
<dbReference type="InterPro" id="IPR006016">
    <property type="entry name" value="UspA"/>
</dbReference>
<accession>A0A1I6FTV1</accession>
<dbReference type="PRINTS" id="PR01438">
    <property type="entry name" value="UNVRSLSTRESS"/>
</dbReference>
<dbReference type="PANTHER" id="PTHR46268">
    <property type="entry name" value="STRESS RESPONSE PROTEIN NHAX"/>
    <property type="match status" value="1"/>
</dbReference>
<evidence type="ECO:0000313" key="3">
    <source>
        <dbReference type="EMBL" id="SFR33324.1"/>
    </source>
</evidence>
<dbReference type="EMBL" id="FOYQ01000001">
    <property type="protein sequence ID" value="SFR33324.1"/>
    <property type="molecule type" value="Genomic_DNA"/>
</dbReference>
<dbReference type="RefSeq" id="WP_092980645.1">
    <property type="nucleotide sequence ID" value="NZ_FOYQ01000001.1"/>
</dbReference>
<gene>
    <name evidence="3" type="ORF">SAMN04490243_0653</name>
</gene>
<dbReference type="STRING" id="400055.SAMN04490243_0653"/>
<keyword evidence="4" id="KW-1185">Reference proteome</keyword>
<dbReference type="InterPro" id="IPR014729">
    <property type="entry name" value="Rossmann-like_a/b/a_fold"/>
</dbReference>
<dbReference type="PANTHER" id="PTHR46268:SF6">
    <property type="entry name" value="UNIVERSAL STRESS PROTEIN UP12"/>
    <property type="match status" value="1"/>
</dbReference>
<dbReference type="OrthoDB" id="9788959at2"/>
<organism evidence="3 4">
    <name type="scientific">Robiginitalea myxolifaciens</name>
    <dbReference type="NCBI Taxonomy" id="400055"/>
    <lineage>
        <taxon>Bacteria</taxon>
        <taxon>Pseudomonadati</taxon>
        <taxon>Bacteroidota</taxon>
        <taxon>Flavobacteriia</taxon>
        <taxon>Flavobacteriales</taxon>
        <taxon>Flavobacteriaceae</taxon>
        <taxon>Robiginitalea</taxon>
    </lineage>
</organism>
<reference evidence="3 4" key="1">
    <citation type="submission" date="2016-10" db="EMBL/GenBank/DDBJ databases">
        <authorList>
            <person name="de Groot N.N."/>
        </authorList>
    </citation>
    <scope>NUCLEOTIDE SEQUENCE [LARGE SCALE GENOMIC DNA]</scope>
    <source>
        <strain evidence="3 4">DSM 21019</strain>
    </source>
</reference>
<proteinExistence type="inferred from homology"/>
<sequence>MKKILLPTDFSEVALNAIHYALEFYKDQECLFFLLHTYTPPVYHPEYILGSPGQIGLGDVMQEAAETRLKKLKHSLEEKFPNPNHSLRIHAAFSTLVHEIHDRAAQEGVDLVIMGTKGATGAREILFGSNAVHVIKNSNCPVLVIPPGYSYQEPNIILFPTDYEIEYTGELLGPLTEIQKNHKSTVHVLHVSAGPELSARQAALRKLLKAKLGDTAHFHDIADTPLISAINEFKSEKPVNLLAMVRNKHTFVERLFIEPVIKNIGFHVNVPFLILPPDKSFEL</sequence>
<name>A0A1I6FTV1_9FLAO</name>
<comment type="similarity">
    <text evidence="1">Belongs to the universal stress protein A family.</text>
</comment>
<dbReference type="SUPFAM" id="SSF52402">
    <property type="entry name" value="Adenine nucleotide alpha hydrolases-like"/>
    <property type="match status" value="2"/>
</dbReference>